<gene>
    <name evidence="1" type="ORF">CLLI_11780</name>
</gene>
<evidence type="ECO:0000313" key="2">
    <source>
        <dbReference type="Proteomes" id="UP000239706"/>
    </source>
</evidence>
<accession>A0A2T0B4Y6</accession>
<dbReference type="PANTHER" id="PTHR34374:SF1">
    <property type="entry name" value="LARGE RIBOSOMAL RNA SUBUNIT ACCUMULATION PROTEIN YCED HOMOLOG 1, CHLOROPLASTIC"/>
    <property type="match status" value="1"/>
</dbReference>
<keyword evidence="2" id="KW-1185">Reference proteome</keyword>
<dbReference type="OrthoDB" id="9790372at2"/>
<dbReference type="Pfam" id="PF02620">
    <property type="entry name" value="YceD"/>
    <property type="match status" value="1"/>
</dbReference>
<evidence type="ECO:0008006" key="3">
    <source>
        <dbReference type="Google" id="ProtNLM"/>
    </source>
</evidence>
<proteinExistence type="predicted"/>
<dbReference type="RefSeq" id="WP_106063302.1">
    <property type="nucleotide sequence ID" value="NZ_PVXO01000033.1"/>
</dbReference>
<dbReference type="Proteomes" id="UP000239706">
    <property type="component" value="Unassembled WGS sequence"/>
</dbReference>
<reference evidence="1 2" key="1">
    <citation type="submission" date="2018-03" db="EMBL/GenBank/DDBJ databases">
        <title>Genome sequence of Clostridium liquoris DSM 100320.</title>
        <authorList>
            <person name="Poehlein A."/>
            <person name="Daniel R."/>
        </authorList>
    </citation>
    <scope>NUCLEOTIDE SEQUENCE [LARGE SCALE GENOMIC DNA]</scope>
    <source>
        <strain evidence="1 2">DSM 100320</strain>
    </source>
</reference>
<comment type="caution">
    <text evidence="1">The sequence shown here is derived from an EMBL/GenBank/DDBJ whole genome shotgun (WGS) entry which is preliminary data.</text>
</comment>
<name>A0A2T0B4Y6_9CLOT</name>
<sequence length="166" mass="18635">MKIDVSDLLKKNITKKDIDLTILEKGFYDGREPISFVGPVKLEGALSLVGDMLYLDATATAKIELICSRCLERFVRDIHIDIHEKFSNENVNKDDDYIFIDSDAIDITEIVENNIILSLPIKKLCKEDCKGLCQICGTNLNNSSCNCVNQDIDPRLAGLKDFFSSN</sequence>
<dbReference type="AlphaFoldDB" id="A0A2T0B4Y6"/>
<evidence type="ECO:0000313" key="1">
    <source>
        <dbReference type="EMBL" id="PRR78958.1"/>
    </source>
</evidence>
<organism evidence="1 2">
    <name type="scientific">Clostridium liquoris</name>
    <dbReference type="NCBI Taxonomy" id="1289519"/>
    <lineage>
        <taxon>Bacteria</taxon>
        <taxon>Bacillati</taxon>
        <taxon>Bacillota</taxon>
        <taxon>Clostridia</taxon>
        <taxon>Eubacteriales</taxon>
        <taxon>Clostridiaceae</taxon>
        <taxon>Clostridium</taxon>
    </lineage>
</organism>
<dbReference type="InterPro" id="IPR003772">
    <property type="entry name" value="YceD"/>
</dbReference>
<protein>
    <recommendedName>
        <fullName evidence="3">Large ribosomal RNA subunit accumulation protein YceD</fullName>
    </recommendedName>
</protein>
<dbReference type="EMBL" id="PVXO01000033">
    <property type="protein sequence ID" value="PRR78958.1"/>
    <property type="molecule type" value="Genomic_DNA"/>
</dbReference>
<dbReference type="PANTHER" id="PTHR34374">
    <property type="entry name" value="LARGE RIBOSOMAL RNA SUBUNIT ACCUMULATION PROTEIN YCED HOMOLOG 1, CHLOROPLASTIC"/>
    <property type="match status" value="1"/>
</dbReference>